<sequence>MTLAFQFQGKFKVKPASTVFLGVQFDKPVKLGLIQRTVVGAGLSWVRKVNKGFHYTLADDFDEANVPSGNYEKPHVAFPLQYAVDRFVESPDGSPLPELGGDIQEDPQHVKDRKKGAPGTFNGFASNMTYTLCMWSSYVDWVKWRVVNLPGVRPFSMASMSANQPLNFIVYVE</sequence>
<protein>
    <recommendedName>
        <fullName evidence="2">Domain of unknown function at the cortex 1 domain-containing protein</fullName>
    </recommendedName>
</protein>
<gene>
    <name evidence="3" type="ORF">TeGR_g10779</name>
</gene>
<keyword evidence="4" id="KW-1185">Reference proteome</keyword>
<dbReference type="InterPro" id="IPR013897">
    <property type="entry name" value="Duc1"/>
</dbReference>
<dbReference type="Proteomes" id="UP001165060">
    <property type="component" value="Unassembled WGS sequence"/>
</dbReference>
<feature type="domain" description="Domain of unknown function at the cortex 1" evidence="2">
    <location>
        <begin position="4"/>
        <end position="170"/>
    </location>
</feature>
<evidence type="ECO:0000259" key="2">
    <source>
        <dbReference type="Pfam" id="PF08588"/>
    </source>
</evidence>
<evidence type="ECO:0000313" key="4">
    <source>
        <dbReference type="Proteomes" id="UP001165060"/>
    </source>
</evidence>
<dbReference type="Pfam" id="PF08588">
    <property type="entry name" value="Duc1"/>
    <property type="match status" value="1"/>
</dbReference>
<evidence type="ECO:0000313" key="3">
    <source>
        <dbReference type="EMBL" id="GMI27000.1"/>
    </source>
</evidence>
<dbReference type="EMBL" id="BRYB01001493">
    <property type="protein sequence ID" value="GMI27000.1"/>
    <property type="molecule type" value="Genomic_DNA"/>
</dbReference>
<name>A0ABQ6MJE5_9STRA</name>
<reference evidence="3 4" key="1">
    <citation type="journal article" date="2023" name="Commun. Biol.">
        <title>Genome analysis of Parmales, the sister group of diatoms, reveals the evolutionary specialization of diatoms from phago-mixotrophs to photoautotrophs.</title>
        <authorList>
            <person name="Ban H."/>
            <person name="Sato S."/>
            <person name="Yoshikawa S."/>
            <person name="Yamada K."/>
            <person name="Nakamura Y."/>
            <person name="Ichinomiya M."/>
            <person name="Sato N."/>
            <person name="Blanc-Mathieu R."/>
            <person name="Endo H."/>
            <person name="Kuwata A."/>
            <person name="Ogata H."/>
        </authorList>
    </citation>
    <scope>NUCLEOTIDE SEQUENCE [LARGE SCALE GENOMIC DNA]</scope>
</reference>
<organism evidence="3 4">
    <name type="scientific">Tetraparma gracilis</name>
    <dbReference type="NCBI Taxonomy" id="2962635"/>
    <lineage>
        <taxon>Eukaryota</taxon>
        <taxon>Sar</taxon>
        <taxon>Stramenopiles</taxon>
        <taxon>Ochrophyta</taxon>
        <taxon>Bolidophyceae</taxon>
        <taxon>Parmales</taxon>
        <taxon>Triparmaceae</taxon>
        <taxon>Tetraparma</taxon>
    </lineage>
</organism>
<comment type="caution">
    <text evidence="3">The sequence shown here is derived from an EMBL/GenBank/DDBJ whole genome shotgun (WGS) entry which is preliminary data.</text>
</comment>
<proteinExistence type="predicted"/>
<accession>A0ABQ6MJE5</accession>
<evidence type="ECO:0000256" key="1">
    <source>
        <dbReference type="SAM" id="MobiDB-lite"/>
    </source>
</evidence>
<feature type="region of interest" description="Disordered" evidence="1">
    <location>
        <begin position="92"/>
        <end position="116"/>
    </location>
</feature>